<name>A0A167BSQ4_COLIC</name>
<dbReference type="EMBL" id="LFIW01001599">
    <property type="protein sequence ID" value="KZL81690.1"/>
    <property type="molecule type" value="Genomic_DNA"/>
</dbReference>
<dbReference type="GO" id="GO:0016829">
    <property type="term" value="F:lyase activity"/>
    <property type="evidence" value="ECO:0007669"/>
    <property type="project" value="UniProtKB-KW"/>
</dbReference>
<keyword evidence="1" id="KW-0456">Lyase</keyword>
<evidence type="ECO:0000313" key="2">
    <source>
        <dbReference type="Proteomes" id="UP000076584"/>
    </source>
</evidence>
<dbReference type="Proteomes" id="UP000076584">
    <property type="component" value="Unassembled WGS sequence"/>
</dbReference>
<reference evidence="1 2" key="1">
    <citation type="submission" date="2015-06" db="EMBL/GenBank/DDBJ databases">
        <title>Survival trade-offs in plant roots during colonization by closely related pathogenic and mutualistic fungi.</title>
        <authorList>
            <person name="Hacquard S."/>
            <person name="Kracher B."/>
            <person name="Hiruma K."/>
            <person name="Weinman A."/>
            <person name="Muench P."/>
            <person name="Garrido Oter R."/>
            <person name="Ver Loren van Themaat E."/>
            <person name="Dallerey J.-F."/>
            <person name="Damm U."/>
            <person name="Henrissat B."/>
            <person name="Lespinet O."/>
            <person name="Thon M."/>
            <person name="Kemen E."/>
            <person name="McHardy A.C."/>
            <person name="Schulze-Lefert P."/>
            <person name="O'Connell R.J."/>
        </authorList>
    </citation>
    <scope>NUCLEOTIDE SEQUENCE [LARGE SCALE GENOMIC DNA]</scope>
    <source>
        <strain evidence="1 2">MAFF 238704</strain>
    </source>
</reference>
<proteinExistence type="predicted"/>
<keyword evidence="1" id="KW-0670">Pyruvate</keyword>
<keyword evidence="2" id="KW-1185">Reference proteome</keyword>
<dbReference type="AlphaFoldDB" id="A0A167BSQ4"/>
<protein>
    <submittedName>
        <fullName evidence="1">Pyruvate formate lyase activating enzyme</fullName>
    </submittedName>
</protein>
<comment type="caution">
    <text evidence="1">The sequence shown here is derived from an EMBL/GenBank/DDBJ whole genome shotgun (WGS) entry which is preliminary data.</text>
</comment>
<gene>
    <name evidence="1" type="ORF">CI238_08545</name>
</gene>
<organism evidence="1 2">
    <name type="scientific">Colletotrichum incanum</name>
    <name type="common">Soybean anthracnose fungus</name>
    <dbReference type="NCBI Taxonomy" id="1573173"/>
    <lineage>
        <taxon>Eukaryota</taxon>
        <taxon>Fungi</taxon>
        <taxon>Dikarya</taxon>
        <taxon>Ascomycota</taxon>
        <taxon>Pezizomycotina</taxon>
        <taxon>Sordariomycetes</taxon>
        <taxon>Hypocreomycetidae</taxon>
        <taxon>Glomerellales</taxon>
        <taxon>Glomerellaceae</taxon>
        <taxon>Colletotrichum</taxon>
        <taxon>Colletotrichum spaethianum species complex</taxon>
    </lineage>
</organism>
<sequence>MDQYVEAPAFIPLAANNHDAMTTSSEDSASSKPSCQPYRKGSGMFYPEALPSPLRPALRLGCASPRGNMNSNTKQKPGWSAFTSLNSFEHLYSERSYLTASLKNQGDRDVGLMRKLSILQEKIDNGLPSDERRKSRKKIALLKSKIMEAAAQKKAILLRLGDIYVELQSRETWMQIQSEVYERRRSWWSTDSPSTAYVTTPSDTTSMIPTPLNAASPIFFPLGCHPIYSTWDALPSHFESWLHAPQDGFAPEAWSEGNEAFGIHVDELRNHGLRFEYEYQTSLQDVDGNRNRPLARDDNLRKPNRIMSLPSLKCFWPASRVSRGLQVNIGEPLRF</sequence>
<evidence type="ECO:0000313" key="1">
    <source>
        <dbReference type="EMBL" id="KZL81690.1"/>
    </source>
</evidence>
<accession>A0A167BSQ4</accession>